<dbReference type="GO" id="GO:0006302">
    <property type="term" value="P:double-strand break repair"/>
    <property type="evidence" value="ECO:0007669"/>
    <property type="project" value="TreeGrafter"/>
</dbReference>
<dbReference type="GO" id="GO:0000731">
    <property type="term" value="P:DNA synthesis involved in DNA repair"/>
    <property type="evidence" value="ECO:0007669"/>
    <property type="project" value="TreeGrafter"/>
</dbReference>
<sequence>MEGKQFIRTMRLQNLLSYGSEGEEIELQPLNVLIGANASGKSNLIEAIGLLKATPTDLTAPIRKGGGVSDLLWKGQKEITTAKIEVTIDYPEGLMPLRYRMGLSVVGQKPELVDEAVENERYYPGEADVYFYYRYQQGHPVLNIKIPSDGQRSQRSLRRDDLILDQSVLSQRKDPDQYPELTYLGNQFSRISLYRDWHIGRDSEPRLPQKADLPEHPLLEDGSNLGLFLNNLQYQLGSRAIIEKLKTFYEEAEELLVKIYGGTVQIFIREEGLIQPIPATRLSDGTLRYLFLLALLLDPTPPPLICIEEPEIGLHPDMMSTIADLLVEASERTQLIVTTHSEALVSSLPPESVLVCERDYRGTHLRRLNPERLQKWLENYSLGELWSMGEIGGTRW</sequence>
<dbReference type="InterPro" id="IPR027417">
    <property type="entry name" value="P-loop_NTPase"/>
</dbReference>
<dbReference type="EMBL" id="DS989850">
    <property type="protein sequence ID" value="EDX75053.1"/>
    <property type="molecule type" value="Genomic_DNA"/>
</dbReference>
<dbReference type="Gene3D" id="3.40.50.300">
    <property type="entry name" value="P-loop containing nucleotide triphosphate hydrolases"/>
    <property type="match status" value="1"/>
</dbReference>
<dbReference type="Pfam" id="PF13304">
    <property type="entry name" value="AAA_21"/>
    <property type="match status" value="1"/>
</dbReference>
<evidence type="ECO:0000259" key="1">
    <source>
        <dbReference type="Pfam" id="PF13304"/>
    </source>
</evidence>
<name>B4VSD9_9CYAN</name>
<dbReference type="HOGENOM" id="CLU_035814_1_1_3"/>
<dbReference type="AlphaFoldDB" id="B4VSD9"/>
<evidence type="ECO:0000313" key="3">
    <source>
        <dbReference type="Proteomes" id="UP000003835"/>
    </source>
</evidence>
<keyword evidence="3" id="KW-1185">Reference proteome</keyword>
<dbReference type="InterPro" id="IPR003959">
    <property type="entry name" value="ATPase_AAA_core"/>
</dbReference>
<dbReference type="OrthoDB" id="104167at2"/>
<dbReference type="PIRSF" id="PIRSF029347">
    <property type="entry name" value="RecF"/>
    <property type="match status" value="1"/>
</dbReference>
<dbReference type="SUPFAM" id="SSF52540">
    <property type="entry name" value="P-loop containing nucleoside triphosphate hydrolases"/>
    <property type="match status" value="1"/>
</dbReference>
<accession>B4VSD9</accession>
<dbReference type="PANTHER" id="PTHR32182">
    <property type="entry name" value="DNA REPLICATION AND REPAIR PROTEIN RECF"/>
    <property type="match status" value="1"/>
</dbReference>
<feature type="domain" description="ATPase AAA-type core" evidence="1">
    <location>
        <begin position="30"/>
        <end position="346"/>
    </location>
</feature>
<protein>
    <submittedName>
        <fullName evidence="2">RecF/RecN/SMC N terminal domain, putative</fullName>
    </submittedName>
</protein>
<dbReference type="PANTHER" id="PTHR32182:SF25">
    <property type="entry name" value="SLR1056 PROTEIN"/>
    <property type="match status" value="1"/>
</dbReference>
<dbReference type="STRING" id="118168.MC7420_2057"/>
<organism evidence="2 3">
    <name type="scientific">Coleofasciculus chthonoplastes PCC 7420</name>
    <dbReference type="NCBI Taxonomy" id="118168"/>
    <lineage>
        <taxon>Bacteria</taxon>
        <taxon>Bacillati</taxon>
        <taxon>Cyanobacteriota</taxon>
        <taxon>Cyanophyceae</taxon>
        <taxon>Coleofasciculales</taxon>
        <taxon>Coleofasciculaceae</taxon>
        <taxon>Coleofasciculus</taxon>
    </lineage>
</organism>
<dbReference type="Proteomes" id="UP000003835">
    <property type="component" value="Unassembled WGS sequence"/>
</dbReference>
<proteinExistence type="predicted"/>
<dbReference type="GO" id="GO:0016887">
    <property type="term" value="F:ATP hydrolysis activity"/>
    <property type="evidence" value="ECO:0007669"/>
    <property type="project" value="InterPro"/>
</dbReference>
<dbReference type="InterPro" id="IPR014555">
    <property type="entry name" value="RecF-like"/>
</dbReference>
<dbReference type="GO" id="GO:0005524">
    <property type="term" value="F:ATP binding"/>
    <property type="evidence" value="ECO:0007669"/>
    <property type="project" value="InterPro"/>
</dbReference>
<dbReference type="eggNOG" id="COG4637">
    <property type="taxonomic scope" value="Bacteria"/>
</dbReference>
<reference evidence="2 3" key="1">
    <citation type="submission" date="2008-07" db="EMBL/GenBank/DDBJ databases">
        <authorList>
            <person name="Tandeau de Marsac N."/>
            <person name="Ferriera S."/>
            <person name="Johnson J."/>
            <person name="Kravitz S."/>
            <person name="Beeson K."/>
            <person name="Sutton G."/>
            <person name="Rogers Y.-H."/>
            <person name="Friedman R."/>
            <person name="Frazier M."/>
            <person name="Venter J.C."/>
        </authorList>
    </citation>
    <scope>NUCLEOTIDE SEQUENCE [LARGE SCALE GENOMIC DNA]</scope>
    <source>
        <strain evidence="2 3">PCC 7420</strain>
    </source>
</reference>
<gene>
    <name evidence="2" type="ORF">MC7420_2057</name>
</gene>
<evidence type="ECO:0000313" key="2">
    <source>
        <dbReference type="EMBL" id="EDX75053.1"/>
    </source>
</evidence>
<dbReference type="RefSeq" id="WP_006101328.1">
    <property type="nucleotide sequence ID" value="NZ_DS989850.1"/>
</dbReference>